<dbReference type="PANTHER" id="PTHR43567:SF1">
    <property type="entry name" value="FLAVOREDOXIN"/>
    <property type="match status" value="1"/>
</dbReference>
<dbReference type="EMBL" id="UGKT01000001">
    <property type="protein sequence ID" value="STT05865.1"/>
    <property type="molecule type" value="Genomic_DNA"/>
</dbReference>
<evidence type="ECO:0000256" key="1">
    <source>
        <dbReference type="ARBA" id="ARBA00001917"/>
    </source>
</evidence>
<dbReference type="AlphaFoldDB" id="A0A377VA07"/>
<dbReference type="InterPro" id="IPR002563">
    <property type="entry name" value="Flavin_Rdtase-like_dom"/>
</dbReference>
<evidence type="ECO:0000313" key="6">
    <source>
        <dbReference type="Proteomes" id="UP000255518"/>
    </source>
</evidence>
<gene>
    <name evidence="5" type="ORF">NCTC13443_05801</name>
</gene>
<evidence type="ECO:0000259" key="4">
    <source>
        <dbReference type="SMART" id="SM00903"/>
    </source>
</evidence>
<dbReference type="PANTHER" id="PTHR43567">
    <property type="entry name" value="FLAVOREDOXIN-RELATED-RELATED"/>
    <property type="match status" value="1"/>
</dbReference>
<dbReference type="Proteomes" id="UP000255518">
    <property type="component" value="Unassembled WGS sequence"/>
</dbReference>
<dbReference type="GO" id="GO:0010181">
    <property type="term" value="F:FMN binding"/>
    <property type="evidence" value="ECO:0007669"/>
    <property type="project" value="InterPro"/>
</dbReference>
<dbReference type="SUPFAM" id="SSF50475">
    <property type="entry name" value="FMN-binding split barrel"/>
    <property type="match status" value="1"/>
</dbReference>
<dbReference type="SMART" id="SM00903">
    <property type="entry name" value="Flavin_Reduct"/>
    <property type="match status" value="1"/>
</dbReference>
<comment type="similarity">
    <text evidence="3">Belongs to the flavoredoxin family.</text>
</comment>
<sequence>MNNENNLRTFLRLIAWRIVAWWITKEGPKMNMPSINIQIIITLNSMHKGKTMSVQPVEISKAYRLLQVGSTTMISAKYDGVENVMSAAWVGLAGERKVVAYIGTQAFTRQLVEKSGYFVVQIPVVSQMATVLYAGGRSYADAPDKNDTIPFFYQPEFDLPLVAGCAGWLVCKVMPYPDIQQQHNLFMGDIVAAWSDDRYSATDTGSLMMRRTSYGPFTMSQAGSSMPSAKAANSIMAGSGLTLPGHADR</sequence>
<evidence type="ECO:0000256" key="3">
    <source>
        <dbReference type="ARBA" id="ARBA00038054"/>
    </source>
</evidence>
<dbReference type="GO" id="GO:0016646">
    <property type="term" value="F:oxidoreductase activity, acting on the CH-NH group of donors, NAD or NADP as acceptor"/>
    <property type="evidence" value="ECO:0007669"/>
    <property type="project" value="UniProtKB-ARBA"/>
</dbReference>
<dbReference type="InterPro" id="IPR012349">
    <property type="entry name" value="Split_barrel_FMN-bd"/>
</dbReference>
<evidence type="ECO:0000256" key="2">
    <source>
        <dbReference type="ARBA" id="ARBA00022630"/>
    </source>
</evidence>
<dbReference type="Pfam" id="PF01613">
    <property type="entry name" value="Flavin_Reduct"/>
    <property type="match status" value="1"/>
</dbReference>
<proteinExistence type="inferred from homology"/>
<comment type="cofactor">
    <cofactor evidence="1">
        <name>FMN</name>
        <dbReference type="ChEBI" id="CHEBI:58210"/>
    </cofactor>
</comment>
<evidence type="ECO:0000313" key="5">
    <source>
        <dbReference type="EMBL" id="STT05865.1"/>
    </source>
</evidence>
<protein>
    <submittedName>
        <fullName evidence="5">NAD(P)H-flavin oxidoreductase</fullName>
    </submittedName>
</protein>
<dbReference type="InterPro" id="IPR052174">
    <property type="entry name" value="Flavoredoxin"/>
</dbReference>
<keyword evidence="2" id="KW-0285">Flavoprotein</keyword>
<name>A0A377VA07_KLEPN</name>
<accession>A0A377VA07</accession>
<dbReference type="Gene3D" id="2.30.110.10">
    <property type="entry name" value="Electron Transport, Fmn-binding Protein, Chain A"/>
    <property type="match status" value="1"/>
</dbReference>
<organism evidence="5 6">
    <name type="scientific">Klebsiella pneumoniae</name>
    <dbReference type="NCBI Taxonomy" id="573"/>
    <lineage>
        <taxon>Bacteria</taxon>
        <taxon>Pseudomonadati</taxon>
        <taxon>Pseudomonadota</taxon>
        <taxon>Gammaproteobacteria</taxon>
        <taxon>Enterobacterales</taxon>
        <taxon>Enterobacteriaceae</taxon>
        <taxon>Klebsiella/Raoultella group</taxon>
        <taxon>Klebsiella</taxon>
        <taxon>Klebsiella pneumoniae complex</taxon>
    </lineage>
</organism>
<feature type="domain" description="Flavin reductase like" evidence="4">
    <location>
        <begin position="65"/>
        <end position="216"/>
    </location>
</feature>
<reference evidence="5 6" key="1">
    <citation type="submission" date="2018-06" db="EMBL/GenBank/DDBJ databases">
        <authorList>
            <consortium name="Pathogen Informatics"/>
            <person name="Doyle S."/>
        </authorList>
    </citation>
    <scope>NUCLEOTIDE SEQUENCE [LARGE SCALE GENOMIC DNA]</scope>
    <source>
        <strain evidence="5 6">NCTC13443</strain>
    </source>
</reference>